<dbReference type="InterPro" id="IPR004447">
    <property type="entry name" value="Peptidase_S41A"/>
</dbReference>
<dbReference type="RefSeq" id="WP_092406882.1">
    <property type="nucleotide sequence ID" value="NZ_FOVF01000008.1"/>
</dbReference>
<protein>
    <submittedName>
        <fullName evidence="8">Carboxyl-terminal processing protease</fullName>
    </submittedName>
</protein>
<name>A0A1I4X6E8_9GAMM</name>
<feature type="domain" description="PDZ" evidence="7">
    <location>
        <begin position="113"/>
        <end position="181"/>
    </location>
</feature>
<organism evidence="8 9">
    <name type="scientific">Dokdonella immobilis</name>
    <dbReference type="NCBI Taxonomy" id="578942"/>
    <lineage>
        <taxon>Bacteria</taxon>
        <taxon>Pseudomonadati</taxon>
        <taxon>Pseudomonadota</taxon>
        <taxon>Gammaproteobacteria</taxon>
        <taxon>Lysobacterales</taxon>
        <taxon>Rhodanobacteraceae</taxon>
        <taxon>Dokdonella</taxon>
    </lineage>
</organism>
<dbReference type="Pfam" id="PF22694">
    <property type="entry name" value="CtpB_N-like"/>
    <property type="match status" value="1"/>
</dbReference>
<dbReference type="CDD" id="cd06782">
    <property type="entry name" value="cpPDZ_CPP-like"/>
    <property type="match status" value="1"/>
</dbReference>
<keyword evidence="6" id="KW-0732">Signal</keyword>
<dbReference type="AlphaFoldDB" id="A0A1I4X6E8"/>
<evidence type="ECO:0000256" key="5">
    <source>
        <dbReference type="RuleBase" id="RU004404"/>
    </source>
</evidence>
<keyword evidence="4 5" id="KW-0720">Serine protease</keyword>
<comment type="similarity">
    <text evidence="1 5">Belongs to the peptidase S41A family.</text>
</comment>
<dbReference type="FunFam" id="3.90.226.10:FF:000029">
    <property type="entry name" value="Peptidase, S41 family"/>
    <property type="match status" value="1"/>
</dbReference>
<dbReference type="InterPro" id="IPR041489">
    <property type="entry name" value="PDZ_6"/>
</dbReference>
<evidence type="ECO:0000256" key="2">
    <source>
        <dbReference type="ARBA" id="ARBA00022670"/>
    </source>
</evidence>
<accession>A0A1I4X6E8</accession>
<dbReference type="InterPro" id="IPR001478">
    <property type="entry name" value="PDZ"/>
</dbReference>
<dbReference type="GO" id="GO:0006508">
    <property type="term" value="P:proteolysis"/>
    <property type="evidence" value="ECO:0007669"/>
    <property type="project" value="UniProtKB-KW"/>
</dbReference>
<dbReference type="InterPro" id="IPR055210">
    <property type="entry name" value="CtpA/B_N"/>
</dbReference>
<dbReference type="PANTHER" id="PTHR32060">
    <property type="entry name" value="TAIL-SPECIFIC PROTEASE"/>
    <property type="match status" value="1"/>
</dbReference>
<dbReference type="InterPro" id="IPR005151">
    <property type="entry name" value="Tail-specific_protease"/>
</dbReference>
<dbReference type="Gene3D" id="3.30.750.44">
    <property type="match status" value="1"/>
</dbReference>
<dbReference type="SUPFAM" id="SSF50156">
    <property type="entry name" value="PDZ domain-like"/>
    <property type="match status" value="1"/>
</dbReference>
<sequence length="471" mass="49134">MSLRPVSLPLLLALLFAGGALAQPATPPPAPDLPDDADVGAALDEADAPETAPAPAPAGQIDLDDVRKFTAVLSLIKQAYVEPVDDHVLMQAAIKGMLVGLDPHSEYLEASALDQLTEDTSGSYEGLGLEVTTADGALRVIAPIDDTPAARAGIKPGDTILRIDNVPVQADNLSDAVDMLRGPPGREVTLSILRLGANLPQDIKLKRETIRVASVRGRLLEPGYAYLRVSQFQSETGSDLRKRIARLQKDNGKPLAGAVLDLRSNPGGLLSSAVEVSDLLLDAGTIVTTKGRIREADMAFQATPGDALDAAPLVVLIDNGSASAAEIVAGALKDNHRALLMGRRSFGKGSVQTVLTLDETHALKLTTARYYTPSGISIQASGIKPDIELADLALSANENDPFSGISERDLRNHLKGDGEVEAGAAPADVPAARRGAPSDYALSEALNVLKAMALQRRPASPPAAAESSGKG</sequence>
<dbReference type="GO" id="GO:0008236">
    <property type="term" value="F:serine-type peptidase activity"/>
    <property type="evidence" value="ECO:0007669"/>
    <property type="project" value="UniProtKB-KW"/>
</dbReference>
<dbReference type="InterPro" id="IPR029045">
    <property type="entry name" value="ClpP/crotonase-like_dom_sf"/>
</dbReference>
<evidence type="ECO:0000313" key="9">
    <source>
        <dbReference type="Proteomes" id="UP000198575"/>
    </source>
</evidence>
<feature type="signal peptide" evidence="6">
    <location>
        <begin position="1"/>
        <end position="22"/>
    </location>
</feature>
<dbReference type="InterPro" id="IPR036034">
    <property type="entry name" value="PDZ_sf"/>
</dbReference>
<dbReference type="SMART" id="SM00228">
    <property type="entry name" value="PDZ"/>
    <property type="match status" value="1"/>
</dbReference>
<evidence type="ECO:0000313" key="8">
    <source>
        <dbReference type="EMBL" id="SFN21588.1"/>
    </source>
</evidence>
<keyword evidence="2 5" id="KW-0645">Protease</keyword>
<evidence type="ECO:0000259" key="7">
    <source>
        <dbReference type="PROSITE" id="PS50106"/>
    </source>
</evidence>
<keyword evidence="3 5" id="KW-0378">Hydrolase</keyword>
<dbReference type="CDD" id="cd07560">
    <property type="entry name" value="Peptidase_S41_CPP"/>
    <property type="match status" value="1"/>
</dbReference>
<dbReference type="Pfam" id="PF17820">
    <property type="entry name" value="PDZ_6"/>
    <property type="match status" value="1"/>
</dbReference>
<evidence type="ECO:0000256" key="4">
    <source>
        <dbReference type="ARBA" id="ARBA00022825"/>
    </source>
</evidence>
<evidence type="ECO:0000256" key="1">
    <source>
        <dbReference type="ARBA" id="ARBA00009179"/>
    </source>
</evidence>
<evidence type="ECO:0000256" key="6">
    <source>
        <dbReference type="SAM" id="SignalP"/>
    </source>
</evidence>
<dbReference type="GO" id="GO:0030288">
    <property type="term" value="C:outer membrane-bounded periplasmic space"/>
    <property type="evidence" value="ECO:0007669"/>
    <property type="project" value="TreeGrafter"/>
</dbReference>
<evidence type="ECO:0000256" key="3">
    <source>
        <dbReference type="ARBA" id="ARBA00022801"/>
    </source>
</evidence>
<dbReference type="Proteomes" id="UP000198575">
    <property type="component" value="Unassembled WGS sequence"/>
</dbReference>
<dbReference type="SUPFAM" id="SSF52096">
    <property type="entry name" value="ClpP/crotonase"/>
    <property type="match status" value="1"/>
</dbReference>
<dbReference type="PANTHER" id="PTHR32060:SF30">
    <property type="entry name" value="CARBOXY-TERMINAL PROCESSING PROTEASE CTPA"/>
    <property type="match status" value="1"/>
</dbReference>
<proteinExistence type="inferred from homology"/>
<dbReference type="SMART" id="SM00245">
    <property type="entry name" value="TSPc"/>
    <property type="match status" value="1"/>
</dbReference>
<reference evidence="8 9" key="1">
    <citation type="submission" date="2016-10" db="EMBL/GenBank/DDBJ databases">
        <authorList>
            <person name="de Groot N.N."/>
        </authorList>
    </citation>
    <scope>NUCLEOTIDE SEQUENCE [LARGE SCALE GENOMIC DNA]</scope>
    <source>
        <strain evidence="8 9">CGMCC 1.7659</strain>
    </source>
</reference>
<keyword evidence="9" id="KW-1185">Reference proteome</keyword>
<dbReference type="FunFam" id="2.30.42.10:FF:000063">
    <property type="entry name" value="Peptidase, S41 family"/>
    <property type="match status" value="1"/>
</dbReference>
<dbReference type="OrthoDB" id="9812068at2"/>
<feature type="chain" id="PRO_5011659118" evidence="6">
    <location>
        <begin position="23"/>
        <end position="471"/>
    </location>
</feature>
<dbReference type="Gene3D" id="2.30.42.10">
    <property type="match status" value="1"/>
</dbReference>
<dbReference type="EMBL" id="FOVF01000008">
    <property type="protein sequence ID" value="SFN21588.1"/>
    <property type="molecule type" value="Genomic_DNA"/>
</dbReference>
<dbReference type="Pfam" id="PF03572">
    <property type="entry name" value="Peptidase_S41"/>
    <property type="match status" value="1"/>
</dbReference>
<dbReference type="GO" id="GO:0004175">
    <property type="term" value="F:endopeptidase activity"/>
    <property type="evidence" value="ECO:0007669"/>
    <property type="project" value="TreeGrafter"/>
</dbReference>
<dbReference type="GO" id="GO:0007165">
    <property type="term" value="P:signal transduction"/>
    <property type="evidence" value="ECO:0007669"/>
    <property type="project" value="TreeGrafter"/>
</dbReference>
<dbReference type="NCBIfam" id="TIGR00225">
    <property type="entry name" value="prc"/>
    <property type="match status" value="1"/>
</dbReference>
<dbReference type="PROSITE" id="PS50106">
    <property type="entry name" value="PDZ"/>
    <property type="match status" value="1"/>
</dbReference>
<dbReference type="STRING" id="578942.SAMN05216289_10831"/>
<dbReference type="Gene3D" id="3.90.226.10">
    <property type="entry name" value="2-enoyl-CoA Hydratase, Chain A, domain 1"/>
    <property type="match status" value="1"/>
</dbReference>
<gene>
    <name evidence="8" type="ORF">SAMN05216289_10831</name>
</gene>